<evidence type="ECO:0000313" key="6">
    <source>
        <dbReference type="EMBL" id="CAG8600388.1"/>
    </source>
</evidence>
<dbReference type="SUPFAM" id="SSF54495">
    <property type="entry name" value="UBC-like"/>
    <property type="match status" value="1"/>
</dbReference>
<evidence type="ECO:0000259" key="5">
    <source>
        <dbReference type="Pfam" id="PF00179"/>
    </source>
</evidence>
<organism evidence="6 7">
    <name type="scientific">Cetraspora pellucida</name>
    <dbReference type="NCBI Taxonomy" id="1433469"/>
    <lineage>
        <taxon>Eukaryota</taxon>
        <taxon>Fungi</taxon>
        <taxon>Fungi incertae sedis</taxon>
        <taxon>Mucoromycota</taxon>
        <taxon>Glomeromycotina</taxon>
        <taxon>Glomeromycetes</taxon>
        <taxon>Diversisporales</taxon>
        <taxon>Gigasporaceae</taxon>
        <taxon>Cetraspora</taxon>
    </lineage>
</organism>
<sequence>MRGIRENIVAAVTGPAIYIVIVSKYDLTNSEKSIIKTCQPQFGELKEIERDSPSFCSAGPIGEDIYQWQATLLGPVNFTTKIYHPNINNNGEICLDVLKDQWSPSYNIVKDEPLMPEIAHIYKTDRTRYEAYAREWTRKHAM</sequence>
<dbReference type="SMART" id="SM00212">
    <property type="entry name" value="UBCc"/>
    <property type="match status" value="1"/>
</dbReference>
<name>A0A9N9CE99_9GLOM</name>
<comment type="similarity">
    <text evidence="4">Belongs to the ubiquitin-conjugating enzyme family.</text>
</comment>
<accession>A0A9N9CE99</accession>
<feature type="active site" description="Glycyl thioester intermediate" evidence="3">
    <location>
        <position position="94"/>
    </location>
</feature>
<dbReference type="OrthoDB" id="7851174at2759"/>
<dbReference type="PROSITE" id="PS00183">
    <property type="entry name" value="UBC_1"/>
    <property type="match status" value="1"/>
</dbReference>
<evidence type="ECO:0000313" key="7">
    <source>
        <dbReference type="Proteomes" id="UP000789759"/>
    </source>
</evidence>
<dbReference type="InterPro" id="IPR016135">
    <property type="entry name" value="UBQ-conjugating_enzyme/RWD"/>
</dbReference>
<dbReference type="EMBL" id="CAJVQA010004512">
    <property type="protein sequence ID" value="CAG8600388.1"/>
    <property type="molecule type" value="Genomic_DNA"/>
</dbReference>
<protein>
    <submittedName>
        <fullName evidence="6">2768_t:CDS:1</fullName>
    </submittedName>
</protein>
<dbReference type="GO" id="GO:0005524">
    <property type="term" value="F:ATP binding"/>
    <property type="evidence" value="ECO:0007669"/>
    <property type="project" value="UniProtKB-UniRule"/>
</dbReference>
<keyword evidence="1" id="KW-0808">Transferase</keyword>
<keyword evidence="4" id="KW-0547">Nucleotide-binding</keyword>
<dbReference type="Pfam" id="PF00179">
    <property type="entry name" value="UQ_con"/>
    <property type="match status" value="1"/>
</dbReference>
<dbReference type="InterPro" id="IPR000608">
    <property type="entry name" value="UBC"/>
</dbReference>
<evidence type="ECO:0000256" key="2">
    <source>
        <dbReference type="ARBA" id="ARBA00022786"/>
    </source>
</evidence>
<keyword evidence="4" id="KW-0067">ATP-binding</keyword>
<gene>
    <name evidence="6" type="ORF">CPELLU_LOCUS6963</name>
</gene>
<proteinExistence type="inferred from homology"/>
<dbReference type="Proteomes" id="UP000789759">
    <property type="component" value="Unassembled WGS sequence"/>
</dbReference>
<dbReference type="InterPro" id="IPR023313">
    <property type="entry name" value="UBQ-conjugating_AS"/>
</dbReference>
<reference evidence="6" key="1">
    <citation type="submission" date="2021-06" db="EMBL/GenBank/DDBJ databases">
        <authorList>
            <person name="Kallberg Y."/>
            <person name="Tangrot J."/>
            <person name="Rosling A."/>
        </authorList>
    </citation>
    <scope>NUCLEOTIDE SEQUENCE</scope>
    <source>
        <strain evidence="6">FL966</strain>
    </source>
</reference>
<dbReference type="PANTHER" id="PTHR24068">
    <property type="entry name" value="UBIQUITIN-CONJUGATING ENZYME E2"/>
    <property type="match status" value="1"/>
</dbReference>
<dbReference type="GO" id="GO:0016740">
    <property type="term" value="F:transferase activity"/>
    <property type="evidence" value="ECO:0007669"/>
    <property type="project" value="UniProtKB-KW"/>
</dbReference>
<dbReference type="Gene3D" id="3.10.110.10">
    <property type="entry name" value="Ubiquitin Conjugating Enzyme"/>
    <property type="match status" value="1"/>
</dbReference>
<evidence type="ECO:0000256" key="3">
    <source>
        <dbReference type="PROSITE-ProRule" id="PRU10133"/>
    </source>
</evidence>
<dbReference type="AlphaFoldDB" id="A0A9N9CE99"/>
<comment type="caution">
    <text evidence="6">The sequence shown here is derived from an EMBL/GenBank/DDBJ whole genome shotgun (WGS) entry which is preliminary data.</text>
</comment>
<feature type="domain" description="UBC core" evidence="5">
    <location>
        <begin position="76"/>
        <end position="109"/>
    </location>
</feature>
<evidence type="ECO:0000256" key="4">
    <source>
        <dbReference type="RuleBase" id="RU362109"/>
    </source>
</evidence>
<keyword evidence="2 4" id="KW-0833">Ubl conjugation pathway</keyword>
<evidence type="ECO:0000256" key="1">
    <source>
        <dbReference type="ARBA" id="ARBA00022679"/>
    </source>
</evidence>
<keyword evidence="7" id="KW-1185">Reference proteome</keyword>